<name>A0AAV3P2Y5_LITER</name>
<reference evidence="1 2" key="1">
    <citation type="submission" date="2024-01" db="EMBL/GenBank/DDBJ databases">
        <title>The complete chloroplast genome sequence of Lithospermum erythrorhizon: insights into the phylogenetic relationship among Boraginaceae species and the maternal lineages of purple gromwells.</title>
        <authorList>
            <person name="Okada T."/>
            <person name="Watanabe K."/>
        </authorList>
    </citation>
    <scope>NUCLEOTIDE SEQUENCE [LARGE SCALE GENOMIC DNA]</scope>
</reference>
<sequence length="76" mass="8868">MAERNPTLPFFFNMHNTSHSRSLTSFPATLQHFCRPQNSENFRNKMALLMVLYKRRHGRQGPQEVDFLGGSRAPYV</sequence>
<comment type="caution">
    <text evidence="1">The sequence shown here is derived from an EMBL/GenBank/DDBJ whole genome shotgun (WGS) entry which is preliminary data.</text>
</comment>
<dbReference type="EMBL" id="BAABME010000862">
    <property type="protein sequence ID" value="GAA0146017.1"/>
    <property type="molecule type" value="Genomic_DNA"/>
</dbReference>
<proteinExistence type="predicted"/>
<organism evidence="1 2">
    <name type="scientific">Lithospermum erythrorhizon</name>
    <name type="common">Purple gromwell</name>
    <name type="synonym">Lithospermum officinale var. erythrorhizon</name>
    <dbReference type="NCBI Taxonomy" id="34254"/>
    <lineage>
        <taxon>Eukaryota</taxon>
        <taxon>Viridiplantae</taxon>
        <taxon>Streptophyta</taxon>
        <taxon>Embryophyta</taxon>
        <taxon>Tracheophyta</taxon>
        <taxon>Spermatophyta</taxon>
        <taxon>Magnoliopsida</taxon>
        <taxon>eudicotyledons</taxon>
        <taxon>Gunneridae</taxon>
        <taxon>Pentapetalae</taxon>
        <taxon>asterids</taxon>
        <taxon>lamiids</taxon>
        <taxon>Boraginales</taxon>
        <taxon>Boraginaceae</taxon>
        <taxon>Boraginoideae</taxon>
        <taxon>Lithospermeae</taxon>
        <taxon>Lithospermum</taxon>
    </lineage>
</organism>
<evidence type="ECO:0000313" key="2">
    <source>
        <dbReference type="Proteomes" id="UP001454036"/>
    </source>
</evidence>
<dbReference type="Proteomes" id="UP001454036">
    <property type="component" value="Unassembled WGS sequence"/>
</dbReference>
<accession>A0AAV3P2Y5</accession>
<keyword evidence="2" id="KW-1185">Reference proteome</keyword>
<dbReference type="AlphaFoldDB" id="A0AAV3P2Y5"/>
<evidence type="ECO:0000313" key="1">
    <source>
        <dbReference type="EMBL" id="GAA0146017.1"/>
    </source>
</evidence>
<gene>
    <name evidence="1" type="ORF">LIER_06066</name>
</gene>
<protein>
    <submittedName>
        <fullName evidence="1">Uncharacterized protein</fullName>
    </submittedName>
</protein>